<gene>
    <name evidence="1" type="ORF">FY528_03070</name>
</gene>
<evidence type="ECO:0000313" key="1">
    <source>
        <dbReference type="EMBL" id="TYZ13407.1"/>
    </source>
</evidence>
<comment type="caution">
    <text evidence="1">The sequence shown here is derived from an EMBL/GenBank/DDBJ whole genome shotgun (WGS) entry which is preliminary data.</text>
</comment>
<proteinExistence type="predicted"/>
<dbReference type="Gene3D" id="3.10.450.50">
    <property type="match status" value="1"/>
</dbReference>
<organism evidence="1 2">
    <name type="scientific">Hymenobacter lutimineralis</name>
    <dbReference type="NCBI Taxonomy" id="2606448"/>
    <lineage>
        <taxon>Bacteria</taxon>
        <taxon>Pseudomonadati</taxon>
        <taxon>Bacteroidota</taxon>
        <taxon>Cytophagia</taxon>
        <taxon>Cytophagales</taxon>
        <taxon>Hymenobacteraceae</taxon>
        <taxon>Hymenobacter</taxon>
    </lineage>
</organism>
<accession>A0A5D6VDP6</accession>
<dbReference type="Proteomes" id="UP000322791">
    <property type="component" value="Unassembled WGS sequence"/>
</dbReference>
<name>A0A5D6VDP6_9BACT</name>
<reference evidence="1 2" key="1">
    <citation type="submission" date="2019-08" db="EMBL/GenBank/DDBJ databases">
        <authorList>
            <person name="Seo M.-J."/>
        </authorList>
    </citation>
    <scope>NUCLEOTIDE SEQUENCE [LARGE SCALE GENOMIC DNA]</scope>
    <source>
        <strain evidence="1 2">KIGAM108</strain>
    </source>
</reference>
<dbReference type="AlphaFoldDB" id="A0A5D6VDP6"/>
<dbReference type="RefSeq" id="WP_149069524.1">
    <property type="nucleotide sequence ID" value="NZ_VTHL01000002.1"/>
</dbReference>
<evidence type="ECO:0000313" key="2">
    <source>
        <dbReference type="Proteomes" id="UP000322791"/>
    </source>
</evidence>
<sequence>MLPLLTAPLLSLLTSWLPLFGKPDPTVKTDFRQMVAAEVAFAAYGSQHSVQDAFSRYLSTAWMFGGGAFQTGAALYGNQPEQPGRILWRPTYADISASGDLGFTTGPWELRPGGANEKPVAFGDFVTLWQKGSNGTWQAIYDGGISHMAYTTAPKAAWPTTYPVKRPATADTAQARLSLIAAEQALVQRARLSLRQAYKPVLGPTQELRLLREGQLPYVGNGARALVETSPKAVQLTPLRTGVSAAGDFGYTLGYLESKPERGFFLHVWRRSSDRWLLVLEVLSPDAV</sequence>
<dbReference type="EMBL" id="VTHL01000002">
    <property type="protein sequence ID" value="TYZ13407.1"/>
    <property type="molecule type" value="Genomic_DNA"/>
</dbReference>
<evidence type="ECO:0008006" key="3">
    <source>
        <dbReference type="Google" id="ProtNLM"/>
    </source>
</evidence>
<protein>
    <recommendedName>
        <fullName evidence="3">Nuclear transport factor 2 family protein</fullName>
    </recommendedName>
</protein>
<keyword evidence="2" id="KW-1185">Reference proteome</keyword>